<feature type="region of interest" description="Disordered" evidence="1">
    <location>
        <begin position="399"/>
        <end position="434"/>
    </location>
</feature>
<evidence type="ECO:0000313" key="3">
    <source>
        <dbReference type="Proteomes" id="UP000728185"/>
    </source>
</evidence>
<organism evidence="2 3">
    <name type="scientific">Fasciolopsis buskii</name>
    <dbReference type="NCBI Taxonomy" id="27845"/>
    <lineage>
        <taxon>Eukaryota</taxon>
        <taxon>Metazoa</taxon>
        <taxon>Spiralia</taxon>
        <taxon>Lophotrochozoa</taxon>
        <taxon>Platyhelminthes</taxon>
        <taxon>Trematoda</taxon>
        <taxon>Digenea</taxon>
        <taxon>Plagiorchiida</taxon>
        <taxon>Echinostomata</taxon>
        <taxon>Echinostomatoidea</taxon>
        <taxon>Fasciolidae</taxon>
        <taxon>Fasciolopsis</taxon>
    </lineage>
</organism>
<dbReference type="OrthoDB" id="6283757at2759"/>
<reference evidence="2" key="1">
    <citation type="submission" date="2019-05" db="EMBL/GenBank/DDBJ databases">
        <title>Annotation for the trematode Fasciolopsis buski.</title>
        <authorList>
            <person name="Choi Y.-J."/>
        </authorList>
    </citation>
    <scope>NUCLEOTIDE SEQUENCE</scope>
    <source>
        <strain evidence="2">HT</strain>
        <tissue evidence="2">Whole worm</tissue>
    </source>
</reference>
<feature type="compositionally biased region" description="Polar residues" evidence="1">
    <location>
        <begin position="417"/>
        <end position="427"/>
    </location>
</feature>
<dbReference type="Proteomes" id="UP000728185">
    <property type="component" value="Unassembled WGS sequence"/>
</dbReference>
<evidence type="ECO:0000313" key="2">
    <source>
        <dbReference type="EMBL" id="KAA0194548.1"/>
    </source>
</evidence>
<dbReference type="AlphaFoldDB" id="A0A8E0RW80"/>
<gene>
    <name evidence="2" type="ORF">FBUS_02798</name>
</gene>
<sequence>MCDDEYQVLDRTDQNNNAAVVLGQYDTDANRWYGSASDLTLRDLSSFLGEEFESFSLLAHRRIDARLQTVVDELASYEQKAVKPKHVHVPTTSATSKVLDGLNKTRGSLVCKLRNVRQSALNFIAKEVIPYNVIWDSRPPEPPFHLAQRLVNDRLRRKQDTFQKSVHYHWCHELKVYAKLGYWAPDLIPEQFRQALDSVTTASETQQQSTRTPATTRLLNAAQNPCLQTNPSKRFLHKFGGLEGFYKHLRDDLVGVDDLNLAIHLCPFGLLIGLKRTSNSMDPRLFRRSWFCRATVRSSNVDDLQRMITSQGLFMGRQKQQQEEKTDLPTSLIELKGIINQVLLSDLSHIRPISEYQAIDLTPEEPADFAMPDTLQNEETEPMSPYSASSEFISSTEEYNADDDDYNDDDNEDQTRTADTVSHSTISLDKHQRLRQVDRMTDSGSKHLFHSSDEMIDSNELSSLETLMLDDHPAVFEMGQKGPDHQHSIVVKYPLQILKFPKVERKSASSSFPIDQRVQSINSTGGKSVTRSTLTIAKHYNLVPDLREHMPVNMLVRSMIDQLQEQSKAKKQTRRASTRNNMVEGILRMAVKQQPVVVRVLRQQNLRLASAAERTSRTLSSASIPDLIALELREKSSKYMLPAVRLVQPAIRSDRTLHITPTATGTARGSMGLRWSHDAQTTKSVSHQASRISAPYELQYEPVQLLSPDFRKTPSTTSDQLDWSKKLTDKLDEQSVRSTKSDYSALKQEEMDECKTPRAIREVFLLPPLAPKPRNILIAVRDELQQTNPFVLEYFLHTMRSILPEDRWQVERGSAKLSAGLERVGADLLLYRHSSGHPIRFKLMSILSASETNRILRRFLRKSASLQGNWFDQLLRTLSSIQPSCRVEASLVITRLVTNARLMQQLLSSRKHNTIADILHSLFLASDEYPDSWPEFYMTIAFLLQYNQSQNVLDCLFDRTIQADSIRAALMWPRLVAHVYNHWRKPVLQQLSINEKRVCLMLDAAFCHPLTRKGAREAVAAISHYHVLNSKVISLWRPKVHSSSQDVSCSTCDYGVSDPSER</sequence>
<accession>A0A8E0RW80</accession>
<comment type="caution">
    <text evidence="2">The sequence shown here is derived from an EMBL/GenBank/DDBJ whole genome shotgun (WGS) entry which is preliminary data.</text>
</comment>
<keyword evidence="3" id="KW-1185">Reference proteome</keyword>
<feature type="compositionally biased region" description="Acidic residues" evidence="1">
    <location>
        <begin position="399"/>
        <end position="412"/>
    </location>
</feature>
<protein>
    <submittedName>
        <fullName evidence="2">Uncharacterized protein</fullName>
    </submittedName>
</protein>
<dbReference type="EMBL" id="LUCM01004306">
    <property type="protein sequence ID" value="KAA0194548.1"/>
    <property type="molecule type" value="Genomic_DNA"/>
</dbReference>
<proteinExistence type="predicted"/>
<evidence type="ECO:0000256" key="1">
    <source>
        <dbReference type="SAM" id="MobiDB-lite"/>
    </source>
</evidence>
<name>A0A8E0RW80_9TREM</name>